<dbReference type="Proteomes" id="UP001169492">
    <property type="component" value="Unassembled WGS sequence"/>
</dbReference>
<keyword evidence="7" id="KW-0997">Cell inner membrane</keyword>
<evidence type="ECO:0000256" key="13">
    <source>
        <dbReference type="ARBA" id="ARBA00030934"/>
    </source>
</evidence>
<name>A0AAW7R0F9_9GAMM</name>
<dbReference type="AlphaFoldDB" id="A0AAW7R0F9"/>
<evidence type="ECO:0000256" key="11">
    <source>
        <dbReference type="ARBA" id="ARBA00022989"/>
    </source>
</evidence>
<comment type="subcellular location">
    <subcellularLocation>
        <location evidence="1">Cell inner membrane</location>
        <topology evidence="1">Multi-pass membrane protein</topology>
    </subcellularLocation>
</comment>
<dbReference type="InterPro" id="IPR003457">
    <property type="entry name" value="Transprt_MerT"/>
</dbReference>
<keyword evidence="10" id="KW-0476">Mercury</keyword>
<keyword evidence="9" id="KW-0479">Metal-binding</keyword>
<accession>A0AAW7R0F9</accession>
<dbReference type="Gene3D" id="1.10.287.910">
    <property type="entry name" value="bacterial mercury transporter, merf"/>
    <property type="match status" value="1"/>
</dbReference>
<dbReference type="EMBL" id="JAGGJB010000006">
    <property type="protein sequence ID" value="MDN7125504.1"/>
    <property type="molecule type" value="Genomic_DNA"/>
</dbReference>
<evidence type="ECO:0000256" key="4">
    <source>
        <dbReference type="ARBA" id="ARBA00022448"/>
    </source>
</evidence>
<gene>
    <name evidence="16" type="primary">merT</name>
    <name evidence="16" type="ORF">J6I90_11470</name>
    <name evidence="17" type="ORF">J6I92_10285</name>
</gene>
<keyword evidence="11 15" id="KW-1133">Transmembrane helix</keyword>
<evidence type="ECO:0000256" key="9">
    <source>
        <dbReference type="ARBA" id="ARBA00022723"/>
    </source>
</evidence>
<dbReference type="EMBL" id="JAGGJC010000004">
    <property type="protein sequence ID" value="MDN7130262.1"/>
    <property type="molecule type" value="Genomic_DNA"/>
</dbReference>
<feature type="transmembrane region" description="Helical" evidence="15">
    <location>
        <begin position="53"/>
        <end position="70"/>
    </location>
</feature>
<evidence type="ECO:0000256" key="8">
    <source>
        <dbReference type="ARBA" id="ARBA00022692"/>
    </source>
</evidence>
<dbReference type="Pfam" id="PF02411">
    <property type="entry name" value="MerT"/>
    <property type="match status" value="1"/>
</dbReference>
<evidence type="ECO:0000256" key="15">
    <source>
        <dbReference type="SAM" id="Phobius"/>
    </source>
</evidence>
<keyword evidence="18" id="KW-1185">Reference proteome</keyword>
<keyword evidence="6" id="KW-1003">Cell membrane</keyword>
<dbReference type="PROSITE" id="PS51257">
    <property type="entry name" value="PROKAR_LIPOPROTEIN"/>
    <property type="match status" value="1"/>
</dbReference>
<evidence type="ECO:0000256" key="14">
    <source>
        <dbReference type="ARBA" id="ARBA00045720"/>
    </source>
</evidence>
<feature type="transmembrane region" description="Helical" evidence="15">
    <location>
        <begin position="12"/>
        <end position="41"/>
    </location>
</feature>
<evidence type="ECO:0000313" key="16">
    <source>
        <dbReference type="EMBL" id="MDN7125504.1"/>
    </source>
</evidence>
<dbReference type="NCBIfam" id="NF010314">
    <property type="entry name" value="PRK13751.2"/>
    <property type="match status" value="1"/>
</dbReference>
<dbReference type="GO" id="GO:0046872">
    <property type="term" value="F:metal ion binding"/>
    <property type="evidence" value="ECO:0007669"/>
    <property type="project" value="UniProtKB-KW"/>
</dbReference>
<evidence type="ECO:0000313" key="18">
    <source>
        <dbReference type="Proteomes" id="UP001169491"/>
    </source>
</evidence>
<feature type="transmembrane region" description="Helical" evidence="15">
    <location>
        <begin position="90"/>
        <end position="112"/>
    </location>
</feature>
<keyword evidence="12 15" id="KW-0472">Membrane</keyword>
<keyword evidence="5" id="KW-0475">Mercuric resistance</keyword>
<evidence type="ECO:0000313" key="19">
    <source>
        <dbReference type="Proteomes" id="UP001169492"/>
    </source>
</evidence>
<dbReference type="GO" id="GO:0005886">
    <property type="term" value="C:plasma membrane"/>
    <property type="evidence" value="ECO:0007669"/>
    <property type="project" value="UniProtKB-SubCell"/>
</dbReference>
<reference evidence="18 19" key="1">
    <citation type="submission" date="2021-03" db="EMBL/GenBank/DDBJ databases">
        <title>Pseudidiomarina terrestris, a new bacterium isolated from saline soil.</title>
        <authorList>
            <person name="Galisteo C."/>
            <person name="De La Haba R."/>
            <person name="Sanchez-Porro C."/>
            <person name="Ventosa A."/>
        </authorList>
    </citation>
    <scope>NUCLEOTIDE SEQUENCE [LARGE SCALE GENOMIC DNA]</scope>
    <source>
        <strain evidence="16 19">1APP75-32.1</strain>
        <strain evidence="18">1APR75-15</strain>
        <strain evidence="17">1ASR75-15</strain>
    </source>
</reference>
<evidence type="ECO:0000256" key="6">
    <source>
        <dbReference type="ARBA" id="ARBA00022475"/>
    </source>
</evidence>
<dbReference type="GO" id="GO:0015097">
    <property type="term" value="F:mercury ion transmembrane transporter activity"/>
    <property type="evidence" value="ECO:0007669"/>
    <property type="project" value="InterPro"/>
</dbReference>
<evidence type="ECO:0000256" key="12">
    <source>
        <dbReference type="ARBA" id="ARBA00023136"/>
    </source>
</evidence>
<evidence type="ECO:0000256" key="1">
    <source>
        <dbReference type="ARBA" id="ARBA00004429"/>
    </source>
</evidence>
<organism evidence="16 19">
    <name type="scientific">Pseudidiomarina terrestris</name>
    <dbReference type="NCBI Taxonomy" id="2820060"/>
    <lineage>
        <taxon>Bacteria</taxon>
        <taxon>Pseudomonadati</taxon>
        <taxon>Pseudomonadota</taxon>
        <taxon>Gammaproteobacteria</taxon>
        <taxon>Alteromonadales</taxon>
        <taxon>Idiomarinaceae</taxon>
        <taxon>Pseudidiomarina</taxon>
    </lineage>
</organism>
<dbReference type="Proteomes" id="UP001169491">
    <property type="component" value="Unassembled WGS sequence"/>
</dbReference>
<keyword evidence="8 15" id="KW-0812">Transmembrane</keyword>
<evidence type="ECO:0000256" key="10">
    <source>
        <dbReference type="ARBA" id="ARBA00022914"/>
    </source>
</evidence>
<proteinExistence type="inferred from homology"/>
<evidence type="ECO:0000313" key="17">
    <source>
        <dbReference type="EMBL" id="MDN7130262.1"/>
    </source>
</evidence>
<dbReference type="RefSeq" id="WP_301721080.1">
    <property type="nucleotide sequence ID" value="NZ_JAGGJB010000006.1"/>
</dbReference>
<evidence type="ECO:0000256" key="3">
    <source>
        <dbReference type="ARBA" id="ARBA00017053"/>
    </source>
</evidence>
<keyword evidence="4" id="KW-0813">Transport</keyword>
<evidence type="ECO:0000256" key="2">
    <source>
        <dbReference type="ARBA" id="ARBA00008224"/>
    </source>
</evidence>
<comment type="similarity">
    <text evidence="2">Belongs to the MerT family.</text>
</comment>
<sequence>MAEFDSKKASLAMGTIGAVLAAGCCLGPLLLIMLGVSGAWIGNLSALEPYRPVFIGIALIAMFVAWHQIFRTQDNCSPKTICAAPKSRFVYKLGFWMMSLLVLAALIFPYILPLFY</sequence>
<protein>
    <recommendedName>
        <fullName evidence="3">Mercuric transport protein MerT</fullName>
    </recommendedName>
    <alternativeName>
        <fullName evidence="13">Mercury ion transport protein</fullName>
    </alternativeName>
</protein>
<comment type="function">
    <text evidence="14">Involved in mercury resistance. Probably transfers a mercuric ion from the periplasmic Hg(2+)-binding protein MerP to the cytoplasmic mercuric reductase MerA.</text>
</comment>
<evidence type="ECO:0000256" key="5">
    <source>
        <dbReference type="ARBA" id="ARBA00022466"/>
    </source>
</evidence>
<comment type="caution">
    <text evidence="16">The sequence shown here is derived from an EMBL/GenBank/DDBJ whole genome shotgun (WGS) entry which is preliminary data.</text>
</comment>
<evidence type="ECO:0000256" key="7">
    <source>
        <dbReference type="ARBA" id="ARBA00022519"/>
    </source>
</evidence>